<dbReference type="GO" id="GO:0046872">
    <property type="term" value="F:metal ion binding"/>
    <property type="evidence" value="ECO:0007669"/>
    <property type="project" value="UniProtKB-KW"/>
</dbReference>
<dbReference type="Pfam" id="PF04909">
    <property type="entry name" value="Amidohydro_2"/>
    <property type="match status" value="1"/>
</dbReference>
<evidence type="ECO:0000259" key="9">
    <source>
        <dbReference type="Pfam" id="PF04909"/>
    </source>
</evidence>
<dbReference type="GO" id="GO:0016787">
    <property type="term" value="F:hydrolase activity"/>
    <property type="evidence" value="ECO:0007669"/>
    <property type="project" value="InterPro"/>
</dbReference>
<dbReference type="Gene3D" id="3.20.20.140">
    <property type="entry name" value="Metal-dependent hydrolases"/>
    <property type="match status" value="1"/>
</dbReference>
<dbReference type="EMBL" id="JAEPRA010000018">
    <property type="protein sequence ID" value="KAG2173514.1"/>
    <property type="molecule type" value="Genomic_DNA"/>
</dbReference>
<dbReference type="GO" id="GO:0047596">
    <property type="term" value="F:6-methylsalicylate decarboxylase activity"/>
    <property type="evidence" value="ECO:0007669"/>
    <property type="project" value="UniProtKB-EC"/>
</dbReference>
<evidence type="ECO:0000256" key="4">
    <source>
        <dbReference type="ARBA" id="ARBA00022833"/>
    </source>
</evidence>
<name>A0A8H7UBH8_9FUNG</name>
<sequence>MQTIDRIDTHFHIVPDFYAQAVEETGGDPTGWKTPSWSVEQAKAHMEQIGIQSAVMSITAPGTLIYADNIDKGRDLARKCNDYCAKLAKEDPSRFGWFATLPPLTDIAGCLEEIDRACNHLGADGVTLFSSYVKDNQSLYLGNELFQPIWEKLESLNAIVFIHPSGSVTPAVSKYAPQPLFDFPQETTRTAADLVLSGTKAKYPNIKMILSHAGGTIPFLAPRISGIQTGLRTPSQLREDFRSFYFDTALSSSKGQLLALLEVADPSRIFFGSDVPYAPFEAVQFVTKQLDDFFSSNEHKHLAQKVNRENALALFPKFSKPSL</sequence>
<dbReference type="AlphaFoldDB" id="A0A8H7UBH8"/>
<evidence type="ECO:0000256" key="8">
    <source>
        <dbReference type="RuleBase" id="RU366045"/>
    </source>
</evidence>
<evidence type="ECO:0000313" key="10">
    <source>
        <dbReference type="EMBL" id="KAG2173514.1"/>
    </source>
</evidence>
<proteinExistence type="inferred from homology"/>
<dbReference type="InterPro" id="IPR032465">
    <property type="entry name" value="ACMSD"/>
</dbReference>
<dbReference type="PANTHER" id="PTHR21240">
    <property type="entry name" value="2-AMINO-3-CARBOXYLMUCONATE-6-SEMIALDEHYDE DECARBOXYLASE"/>
    <property type="match status" value="1"/>
</dbReference>
<comment type="catalytic activity">
    <reaction evidence="6">
        <text>6-methylsalicylate + H(+) = 3-methylphenol + CO2</text>
        <dbReference type="Rhea" id="RHEA:23112"/>
        <dbReference type="ChEBI" id="CHEBI:15378"/>
        <dbReference type="ChEBI" id="CHEBI:16526"/>
        <dbReference type="ChEBI" id="CHEBI:17231"/>
        <dbReference type="ChEBI" id="CHEBI:36658"/>
        <dbReference type="EC" id="4.1.1.52"/>
    </reaction>
    <physiologicalReaction direction="left-to-right" evidence="6">
        <dbReference type="Rhea" id="RHEA:23113"/>
    </physiologicalReaction>
</comment>
<feature type="domain" description="Amidohydrolase-related" evidence="9">
    <location>
        <begin position="7"/>
        <end position="316"/>
    </location>
</feature>
<evidence type="ECO:0000256" key="6">
    <source>
        <dbReference type="ARBA" id="ARBA00036832"/>
    </source>
</evidence>
<dbReference type="InterPro" id="IPR032466">
    <property type="entry name" value="Metal_Hydrolase"/>
</dbReference>
<evidence type="ECO:0000256" key="5">
    <source>
        <dbReference type="ARBA" id="ARBA00023239"/>
    </source>
</evidence>
<evidence type="ECO:0000256" key="3">
    <source>
        <dbReference type="ARBA" id="ARBA00022793"/>
    </source>
</evidence>
<keyword evidence="3 8" id="KW-0210">Decarboxylase</keyword>
<evidence type="ECO:0000256" key="2">
    <source>
        <dbReference type="ARBA" id="ARBA00022723"/>
    </source>
</evidence>
<keyword evidence="4" id="KW-0862">Zinc</keyword>
<protein>
    <recommendedName>
        <fullName evidence="7">6-methylsalicylate decarboxylase</fullName>
        <ecNumber evidence="7">4.1.1.52</ecNumber>
    </recommendedName>
</protein>
<evidence type="ECO:0000256" key="7">
    <source>
        <dbReference type="ARBA" id="ARBA00038889"/>
    </source>
</evidence>
<dbReference type="OrthoDB" id="191270at2759"/>
<keyword evidence="5 8" id="KW-0456">Lyase</keyword>
<dbReference type="Proteomes" id="UP000612746">
    <property type="component" value="Unassembled WGS sequence"/>
</dbReference>
<dbReference type="InterPro" id="IPR006680">
    <property type="entry name" value="Amidohydro-rel"/>
</dbReference>
<comment type="caution">
    <text evidence="10">The sequence shown here is derived from an EMBL/GenBank/DDBJ whole genome shotgun (WGS) entry which is preliminary data.</text>
</comment>
<organism evidence="10 11">
    <name type="scientific">Umbelopsis vinacea</name>
    <dbReference type="NCBI Taxonomy" id="44442"/>
    <lineage>
        <taxon>Eukaryota</taxon>
        <taxon>Fungi</taxon>
        <taxon>Fungi incertae sedis</taxon>
        <taxon>Mucoromycota</taxon>
        <taxon>Mucoromycotina</taxon>
        <taxon>Umbelopsidomycetes</taxon>
        <taxon>Umbelopsidales</taxon>
        <taxon>Umbelopsidaceae</taxon>
        <taxon>Umbelopsis</taxon>
    </lineage>
</organism>
<dbReference type="SUPFAM" id="SSF51556">
    <property type="entry name" value="Metallo-dependent hydrolases"/>
    <property type="match status" value="1"/>
</dbReference>
<reference evidence="10" key="1">
    <citation type="submission" date="2020-12" db="EMBL/GenBank/DDBJ databases">
        <title>Metabolic potential, ecology and presence of endohyphal bacteria is reflected in genomic diversity of Mucoromycotina.</title>
        <authorList>
            <person name="Muszewska A."/>
            <person name="Okrasinska A."/>
            <person name="Steczkiewicz K."/>
            <person name="Drgas O."/>
            <person name="Orlowska M."/>
            <person name="Perlinska-Lenart U."/>
            <person name="Aleksandrzak-Piekarczyk T."/>
            <person name="Szatraj K."/>
            <person name="Zielenkiewicz U."/>
            <person name="Pilsyk S."/>
            <person name="Malc E."/>
            <person name="Mieczkowski P."/>
            <person name="Kruszewska J.S."/>
            <person name="Biernat P."/>
            <person name="Pawlowska J."/>
        </authorList>
    </citation>
    <scope>NUCLEOTIDE SEQUENCE</scope>
    <source>
        <strain evidence="10">WA0000051536</strain>
    </source>
</reference>
<dbReference type="EC" id="4.1.1.52" evidence="7"/>
<evidence type="ECO:0000256" key="1">
    <source>
        <dbReference type="ARBA" id="ARBA00005871"/>
    </source>
</evidence>
<evidence type="ECO:0000313" key="11">
    <source>
        <dbReference type="Proteomes" id="UP000612746"/>
    </source>
</evidence>
<accession>A0A8H7UBH8</accession>
<comment type="similarity">
    <text evidence="1">Belongs to the metallo-dependent hydrolases superfamily. ACMSD family.</text>
</comment>
<dbReference type="PANTHER" id="PTHR21240:SF29">
    <property type="entry name" value="AMIDOHYDROLASE-RELATED DOMAIN-CONTAINING PROTEIN"/>
    <property type="match status" value="1"/>
</dbReference>
<gene>
    <name evidence="10" type="ORF">INT44_007105</name>
</gene>
<dbReference type="GO" id="GO:0019748">
    <property type="term" value="P:secondary metabolic process"/>
    <property type="evidence" value="ECO:0007669"/>
    <property type="project" value="TreeGrafter"/>
</dbReference>
<keyword evidence="2" id="KW-0479">Metal-binding</keyword>
<keyword evidence="11" id="KW-1185">Reference proteome</keyword>
<dbReference type="GO" id="GO:0005829">
    <property type="term" value="C:cytosol"/>
    <property type="evidence" value="ECO:0007669"/>
    <property type="project" value="TreeGrafter"/>
</dbReference>